<feature type="region of interest" description="Disordered" evidence="1">
    <location>
        <begin position="1"/>
        <end position="36"/>
    </location>
</feature>
<dbReference type="EMBL" id="SNRW01000008">
    <property type="protein sequence ID" value="KAA6404362.1"/>
    <property type="molecule type" value="Genomic_DNA"/>
</dbReference>
<proteinExistence type="predicted"/>
<evidence type="ECO:0000313" key="2">
    <source>
        <dbReference type="EMBL" id="KAA6404362.1"/>
    </source>
</evidence>
<name>A0A5J4XBQ7_9EUKA</name>
<feature type="compositionally biased region" description="Basic and acidic residues" evidence="1">
    <location>
        <begin position="23"/>
        <end position="36"/>
    </location>
</feature>
<sequence>MAAQTEQETSLASQSSLIQGPNKESEAPRTLGKRPDTKVDFLNVWAEYQTITEHQSMKSSAKKITS</sequence>
<comment type="caution">
    <text evidence="2">The sequence shown here is derived from an EMBL/GenBank/DDBJ whole genome shotgun (WGS) entry which is preliminary data.</text>
</comment>
<feature type="compositionally biased region" description="Polar residues" evidence="1">
    <location>
        <begin position="1"/>
        <end position="19"/>
    </location>
</feature>
<gene>
    <name evidence="2" type="ORF">EZS28_000125</name>
</gene>
<organism evidence="2 3">
    <name type="scientific">Streblomastix strix</name>
    <dbReference type="NCBI Taxonomy" id="222440"/>
    <lineage>
        <taxon>Eukaryota</taxon>
        <taxon>Metamonada</taxon>
        <taxon>Preaxostyla</taxon>
        <taxon>Oxymonadida</taxon>
        <taxon>Streblomastigidae</taxon>
        <taxon>Streblomastix</taxon>
    </lineage>
</organism>
<dbReference type="AlphaFoldDB" id="A0A5J4XBQ7"/>
<evidence type="ECO:0000313" key="3">
    <source>
        <dbReference type="Proteomes" id="UP000324800"/>
    </source>
</evidence>
<dbReference type="Proteomes" id="UP000324800">
    <property type="component" value="Unassembled WGS sequence"/>
</dbReference>
<protein>
    <submittedName>
        <fullName evidence="2">Uncharacterized protein</fullName>
    </submittedName>
</protein>
<evidence type="ECO:0000256" key="1">
    <source>
        <dbReference type="SAM" id="MobiDB-lite"/>
    </source>
</evidence>
<reference evidence="2 3" key="1">
    <citation type="submission" date="2019-03" db="EMBL/GenBank/DDBJ databases">
        <title>Single cell metagenomics reveals metabolic interactions within the superorganism composed of flagellate Streblomastix strix and complex community of Bacteroidetes bacteria on its surface.</title>
        <authorList>
            <person name="Treitli S.C."/>
            <person name="Kolisko M."/>
            <person name="Husnik F."/>
            <person name="Keeling P."/>
            <person name="Hampl V."/>
        </authorList>
    </citation>
    <scope>NUCLEOTIDE SEQUENCE [LARGE SCALE GENOMIC DNA]</scope>
    <source>
        <strain evidence="2">ST1C</strain>
    </source>
</reference>
<accession>A0A5J4XBQ7</accession>